<accession>A0AA88E8E5</accession>
<protein>
    <submittedName>
        <fullName evidence="2">Uncharacterized protein</fullName>
    </submittedName>
</protein>
<evidence type="ECO:0000256" key="1">
    <source>
        <dbReference type="SAM" id="MobiDB-lite"/>
    </source>
</evidence>
<dbReference type="InterPro" id="IPR036388">
    <property type="entry name" value="WH-like_DNA-bd_sf"/>
</dbReference>
<dbReference type="Proteomes" id="UP001187192">
    <property type="component" value="Unassembled WGS sequence"/>
</dbReference>
<reference evidence="2" key="1">
    <citation type="submission" date="2023-07" db="EMBL/GenBank/DDBJ databases">
        <title>draft genome sequence of fig (Ficus carica).</title>
        <authorList>
            <person name="Takahashi T."/>
            <person name="Nishimura K."/>
        </authorList>
    </citation>
    <scope>NUCLEOTIDE SEQUENCE</scope>
</reference>
<dbReference type="EMBL" id="BTGU01000928">
    <property type="protein sequence ID" value="GMN69761.1"/>
    <property type="molecule type" value="Genomic_DNA"/>
</dbReference>
<proteinExistence type="predicted"/>
<comment type="caution">
    <text evidence="2">The sequence shown here is derived from an EMBL/GenBank/DDBJ whole genome shotgun (WGS) entry which is preliminary data.</text>
</comment>
<dbReference type="SUPFAM" id="SSF46785">
    <property type="entry name" value="Winged helix' DNA-binding domain"/>
    <property type="match status" value="1"/>
</dbReference>
<evidence type="ECO:0000313" key="3">
    <source>
        <dbReference type="Proteomes" id="UP001187192"/>
    </source>
</evidence>
<dbReference type="AlphaFoldDB" id="A0AA88E8E5"/>
<sequence length="111" mass="12107">MSSSLDLEIKNTISQADLDYNHGKEEADQEEDEEEDPQESFSYVTQLMGSTATIMSLNTVAELEVFDIIAKAGRGAPSYLRRRSPPSSPTTTRKRPLCSTASFGSSPATLC</sequence>
<feature type="compositionally biased region" description="Polar residues" evidence="1">
    <location>
        <begin position="99"/>
        <end position="111"/>
    </location>
</feature>
<dbReference type="InterPro" id="IPR036390">
    <property type="entry name" value="WH_DNA-bd_sf"/>
</dbReference>
<feature type="region of interest" description="Disordered" evidence="1">
    <location>
        <begin position="14"/>
        <end position="41"/>
    </location>
</feature>
<feature type="compositionally biased region" description="Acidic residues" evidence="1">
    <location>
        <begin position="27"/>
        <end position="38"/>
    </location>
</feature>
<evidence type="ECO:0000313" key="2">
    <source>
        <dbReference type="EMBL" id="GMN69761.1"/>
    </source>
</evidence>
<organism evidence="2 3">
    <name type="scientific">Ficus carica</name>
    <name type="common">Common fig</name>
    <dbReference type="NCBI Taxonomy" id="3494"/>
    <lineage>
        <taxon>Eukaryota</taxon>
        <taxon>Viridiplantae</taxon>
        <taxon>Streptophyta</taxon>
        <taxon>Embryophyta</taxon>
        <taxon>Tracheophyta</taxon>
        <taxon>Spermatophyta</taxon>
        <taxon>Magnoliopsida</taxon>
        <taxon>eudicotyledons</taxon>
        <taxon>Gunneridae</taxon>
        <taxon>Pentapetalae</taxon>
        <taxon>rosids</taxon>
        <taxon>fabids</taxon>
        <taxon>Rosales</taxon>
        <taxon>Moraceae</taxon>
        <taxon>Ficeae</taxon>
        <taxon>Ficus</taxon>
    </lineage>
</organism>
<feature type="region of interest" description="Disordered" evidence="1">
    <location>
        <begin position="77"/>
        <end position="111"/>
    </location>
</feature>
<name>A0AA88E8E5_FICCA</name>
<dbReference type="Gene3D" id="1.10.10.10">
    <property type="entry name" value="Winged helix-like DNA-binding domain superfamily/Winged helix DNA-binding domain"/>
    <property type="match status" value="1"/>
</dbReference>
<keyword evidence="3" id="KW-1185">Reference proteome</keyword>
<gene>
    <name evidence="2" type="ORF">TIFTF001_038806</name>
</gene>